<name>A0A840WKC4_9RHOB</name>
<dbReference type="RefSeq" id="WP_184008366.1">
    <property type="nucleotide sequence ID" value="NZ_JACIJS010000001.1"/>
</dbReference>
<proteinExistence type="predicted"/>
<comment type="caution">
    <text evidence="3">The sequence shown here is derived from an EMBL/GenBank/DDBJ whole genome shotgun (WGS) entry which is preliminary data.</text>
</comment>
<feature type="coiled-coil region" evidence="1">
    <location>
        <begin position="42"/>
        <end position="108"/>
    </location>
</feature>
<sequence>MTRDELTVLMTLGLLGAMLLGWILHWVWSSFARARDDSIDTIETMTERAALAEAKQAEAEAALAQTEARLTNVLREKEIDLETTMEGLRNARQQISDWQAAYEDLKSGRS</sequence>
<dbReference type="EMBL" id="JACIJS010000001">
    <property type="protein sequence ID" value="MBB5514623.1"/>
    <property type="molecule type" value="Genomic_DNA"/>
</dbReference>
<gene>
    <name evidence="3" type="ORF">FHS89_000621</name>
</gene>
<organism evidence="3 4">
    <name type="scientific">Rubricella aquisinus</name>
    <dbReference type="NCBI Taxonomy" id="2028108"/>
    <lineage>
        <taxon>Bacteria</taxon>
        <taxon>Pseudomonadati</taxon>
        <taxon>Pseudomonadota</taxon>
        <taxon>Alphaproteobacteria</taxon>
        <taxon>Rhodobacterales</taxon>
        <taxon>Paracoccaceae</taxon>
        <taxon>Rubricella</taxon>
    </lineage>
</organism>
<evidence type="ECO:0000256" key="2">
    <source>
        <dbReference type="SAM" id="Phobius"/>
    </source>
</evidence>
<dbReference type="AlphaFoldDB" id="A0A840WKC4"/>
<accession>A0A840WKC4</accession>
<evidence type="ECO:0000313" key="4">
    <source>
        <dbReference type="Proteomes" id="UP000553766"/>
    </source>
</evidence>
<keyword evidence="2" id="KW-0472">Membrane</keyword>
<keyword evidence="2" id="KW-0812">Transmembrane</keyword>
<keyword evidence="4" id="KW-1185">Reference proteome</keyword>
<protein>
    <submittedName>
        <fullName evidence="3">Uncharacterized protein involved in exopolysaccharide biosynthesis</fullName>
    </submittedName>
</protein>
<keyword evidence="1" id="KW-0175">Coiled coil</keyword>
<feature type="transmembrane region" description="Helical" evidence="2">
    <location>
        <begin position="6"/>
        <end position="28"/>
    </location>
</feature>
<evidence type="ECO:0000256" key="1">
    <source>
        <dbReference type="SAM" id="Coils"/>
    </source>
</evidence>
<reference evidence="3 4" key="1">
    <citation type="submission" date="2020-08" db="EMBL/GenBank/DDBJ databases">
        <title>Genomic Encyclopedia of Type Strains, Phase IV (KMG-IV): sequencing the most valuable type-strain genomes for metagenomic binning, comparative biology and taxonomic classification.</title>
        <authorList>
            <person name="Goeker M."/>
        </authorList>
    </citation>
    <scope>NUCLEOTIDE SEQUENCE [LARGE SCALE GENOMIC DNA]</scope>
    <source>
        <strain evidence="3 4">DSM 103377</strain>
    </source>
</reference>
<evidence type="ECO:0000313" key="3">
    <source>
        <dbReference type="EMBL" id="MBB5514623.1"/>
    </source>
</evidence>
<dbReference type="Proteomes" id="UP000553766">
    <property type="component" value="Unassembled WGS sequence"/>
</dbReference>
<keyword evidence="2" id="KW-1133">Transmembrane helix</keyword>